<dbReference type="Pfam" id="PF02706">
    <property type="entry name" value="Wzz"/>
    <property type="match status" value="1"/>
</dbReference>
<accession>A0A9D2DUW8</accession>
<evidence type="ECO:0000256" key="2">
    <source>
        <dbReference type="ARBA" id="ARBA00006683"/>
    </source>
</evidence>
<protein>
    <submittedName>
        <fullName evidence="9">Protein-tyrosine kinase</fullName>
    </submittedName>
</protein>
<organism evidence="9 10">
    <name type="scientific">Candidatus Blautia faecigallinarum</name>
    <dbReference type="NCBI Taxonomy" id="2838488"/>
    <lineage>
        <taxon>Bacteria</taxon>
        <taxon>Bacillati</taxon>
        <taxon>Bacillota</taxon>
        <taxon>Clostridia</taxon>
        <taxon>Lachnospirales</taxon>
        <taxon>Lachnospiraceae</taxon>
        <taxon>Blautia</taxon>
    </lineage>
</organism>
<comment type="similarity">
    <text evidence="2">Belongs to the CpsC/CapA family.</text>
</comment>
<reference evidence="9" key="2">
    <citation type="submission" date="2021-04" db="EMBL/GenBank/DDBJ databases">
        <authorList>
            <person name="Gilroy R."/>
        </authorList>
    </citation>
    <scope>NUCLEOTIDE SEQUENCE</scope>
    <source>
        <strain evidence="9">14324</strain>
    </source>
</reference>
<evidence type="ECO:0000256" key="6">
    <source>
        <dbReference type="ARBA" id="ARBA00023136"/>
    </source>
</evidence>
<sequence>MENQYTPDNDEIEIDLREIFSLLISKIWIIILSGITVGLIAIVATMLFITPQYESTTKIYVLSKQDSNTLTNQDMQTSLSLTKDYEELIKSRTVTEGVIAQLNLDLTSEDLLKKMSVESQTDTRIISISIRDEDPYTASQIANAVREVAAGHIQKVMDIEAVNVVDTANIPDEKASPSLARNGVIGGVLGVVIAAAIILLVYLLNDTVKTQEDVEKYLNLSVLGTIPLMDTEKKSKRQRGKGRGRS</sequence>
<evidence type="ECO:0000313" key="9">
    <source>
        <dbReference type="EMBL" id="HIZ23469.1"/>
    </source>
</evidence>
<evidence type="ECO:0000256" key="4">
    <source>
        <dbReference type="ARBA" id="ARBA00022692"/>
    </source>
</evidence>
<comment type="subcellular location">
    <subcellularLocation>
        <location evidence="1">Cell membrane</location>
        <topology evidence="1">Multi-pass membrane protein</topology>
    </subcellularLocation>
</comment>
<keyword evidence="3" id="KW-1003">Cell membrane</keyword>
<dbReference type="Proteomes" id="UP000824041">
    <property type="component" value="Unassembled WGS sequence"/>
</dbReference>
<keyword evidence="9" id="KW-0829">Tyrosine-protein kinase</keyword>
<evidence type="ECO:0000259" key="8">
    <source>
        <dbReference type="Pfam" id="PF02706"/>
    </source>
</evidence>
<evidence type="ECO:0000256" key="5">
    <source>
        <dbReference type="ARBA" id="ARBA00022989"/>
    </source>
</evidence>
<dbReference type="EMBL" id="DXBU01000156">
    <property type="protein sequence ID" value="HIZ23469.1"/>
    <property type="molecule type" value="Genomic_DNA"/>
</dbReference>
<evidence type="ECO:0000256" key="7">
    <source>
        <dbReference type="SAM" id="Phobius"/>
    </source>
</evidence>
<keyword evidence="9" id="KW-0808">Transferase</keyword>
<name>A0A9D2DUW8_9FIRM</name>
<keyword evidence="4 7" id="KW-0812">Transmembrane</keyword>
<evidence type="ECO:0000313" key="10">
    <source>
        <dbReference type="Proteomes" id="UP000824041"/>
    </source>
</evidence>
<dbReference type="PANTHER" id="PTHR32309">
    <property type="entry name" value="TYROSINE-PROTEIN KINASE"/>
    <property type="match status" value="1"/>
</dbReference>
<dbReference type="PANTHER" id="PTHR32309:SF13">
    <property type="entry name" value="FERRIC ENTEROBACTIN TRANSPORT PROTEIN FEPE"/>
    <property type="match status" value="1"/>
</dbReference>
<keyword evidence="5 7" id="KW-1133">Transmembrane helix</keyword>
<feature type="domain" description="Polysaccharide chain length determinant N-terminal" evidence="8">
    <location>
        <begin position="13"/>
        <end position="102"/>
    </location>
</feature>
<gene>
    <name evidence="9" type="ORF">IAA21_11860</name>
</gene>
<dbReference type="GO" id="GO:0005886">
    <property type="term" value="C:plasma membrane"/>
    <property type="evidence" value="ECO:0007669"/>
    <property type="project" value="UniProtKB-SubCell"/>
</dbReference>
<feature type="transmembrane region" description="Helical" evidence="7">
    <location>
        <begin position="27"/>
        <end position="49"/>
    </location>
</feature>
<proteinExistence type="inferred from homology"/>
<dbReference type="GO" id="GO:0004713">
    <property type="term" value="F:protein tyrosine kinase activity"/>
    <property type="evidence" value="ECO:0007669"/>
    <property type="project" value="UniProtKB-KW"/>
</dbReference>
<keyword evidence="9" id="KW-0418">Kinase</keyword>
<dbReference type="AlphaFoldDB" id="A0A9D2DUW8"/>
<keyword evidence="6 7" id="KW-0472">Membrane</keyword>
<feature type="transmembrane region" description="Helical" evidence="7">
    <location>
        <begin position="184"/>
        <end position="204"/>
    </location>
</feature>
<comment type="caution">
    <text evidence="9">The sequence shown here is derived from an EMBL/GenBank/DDBJ whole genome shotgun (WGS) entry which is preliminary data.</text>
</comment>
<reference evidence="9" key="1">
    <citation type="journal article" date="2021" name="PeerJ">
        <title>Extensive microbial diversity within the chicken gut microbiome revealed by metagenomics and culture.</title>
        <authorList>
            <person name="Gilroy R."/>
            <person name="Ravi A."/>
            <person name="Getino M."/>
            <person name="Pursley I."/>
            <person name="Horton D.L."/>
            <person name="Alikhan N.F."/>
            <person name="Baker D."/>
            <person name="Gharbi K."/>
            <person name="Hall N."/>
            <person name="Watson M."/>
            <person name="Adriaenssens E.M."/>
            <person name="Foster-Nyarko E."/>
            <person name="Jarju S."/>
            <person name="Secka A."/>
            <person name="Antonio M."/>
            <person name="Oren A."/>
            <person name="Chaudhuri R.R."/>
            <person name="La Ragione R."/>
            <person name="Hildebrand F."/>
            <person name="Pallen M.J."/>
        </authorList>
    </citation>
    <scope>NUCLEOTIDE SEQUENCE</scope>
    <source>
        <strain evidence="9">14324</strain>
    </source>
</reference>
<evidence type="ECO:0000256" key="1">
    <source>
        <dbReference type="ARBA" id="ARBA00004651"/>
    </source>
</evidence>
<evidence type="ECO:0000256" key="3">
    <source>
        <dbReference type="ARBA" id="ARBA00022475"/>
    </source>
</evidence>
<dbReference type="InterPro" id="IPR050445">
    <property type="entry name" value="Bact_polysacc_biosynth/exp"/>
</dbReference>
<dbReference type="InterPro" id="IPR003856">
    <property type="entry name" value="LPS_length_determ_N"/>
</dbReference>